<dbReference type="Proteomes" id="UP000193467">
    <property type="component" value="Unassembled WGS sequence"/>
</dbReference>
<evidence type="ECO:0000256" key="2">
    <source>
        <dbReference type="ARBA" id="ARBA00013274"/>
    </source>
</evidence>
<evidence type="ECO:0000313" key="13">
    <source>
        <dbReference type="Proteomes" id="UP000193467"/>
    </source>
</evidence>
<keyword evidence="5 8" id="KW-0442">Lipid degradation</keyword>
<evidence type="ECO:0000313" key="12">
    <source>
        <dbReference type="EMBL" id="ORY72587.1"/>
    </source>
</evidence>
<dbReference type="Gene3D" id="3.40.1090.10">
    <property type="entry name" value="Cytosolic phospholipase A2 catalytic domain"/>
    <property type="match status" value="1"/>
</dbReference>
<dbReference type="EC" id="3.1.1.5" evidence="2 9"/>
<feature type="domain" description="PLA2c" evidence="11">
    <location>
        <begin position="27"/>
        <end position="603"/>
    </location>
</feature>
<dbReference type="Pfam" id="PF01735">
    <property type="entry name" value="PLA2_B"/>
    <property type="match status" value="1"/>
</dbReference>
<comment type="similarity">
    <text evidence="1 9">Belongs to the lysophospholipase family.</text>
</comment>
<comment type="caution">
    <text evidence="12">The sequence shown here is derived from an EMBL/GenBank/DDBJ whole genome shotgun (WGS) entry which is preliminary data.</text>
</comment>
<evidence type="ECO:0000259" key="11">
    <source>
        <dbReference type="PROSITE" id="PS51210"/>
    </source>
</evidence>
<dbReference type="PANTHER" id="PTHR10728:SF33">
    <property type="entry name" value="LYSOPHOSPHOLIPASE 1-RELATED"/>
    <property type="match status" value="1"/>
</dbReference>
<evidence type="ECO:0000256" key="4">
    <source>
        <dbReference type="ARBA" id="ARBA00022801"/>
    </source>
</evidence>
<dbReference type="OrthoDB" id="4084751at2759"/>
<keyword evidence="13" id="KW-1185">Reference proteome</keyword>
<dbReference type="GO" id="GO:0046475">
    <property type="term" value="P:glycerophospholipid catabolic process"/>
    <property type="evidence" value="ECO:0007669"/>
    <property type="project" value="TreeGrafter"/>
</dbReference>
<dbReference type="SUPFAM" id="SSF52151">
    <property type="entry name" value="FabD/lysophospholipase-like"/>
    <property type="match status" value="1"/>
</dbReference>
<dbReference type="PROSITE" id="PS51210">
    <property type="entry name" value="PLA2C"/>
    <property type="match status" value="1"/>
</dbReference>
<dbReference type="SMART" id="SM00022">
    <property type="entry name" value="PLAc"/>
    <property type="match status" value="1"/>
</dbReference>
<name>A0A1Y2EM24_9BASI</name>
<comment type="catalytic activity">
    <reaction evidence="9">
        <text>a 1-acyl-sn-glycero-3-phosphocholine + H2O = sn-glycerol 3-phosphocholine + a fatty acid + H(+)</text>
        <dbReference type="Rhea" id="RHEA:15177"/>
        <dbReference type="ChEBI" id="CHEBI:15377"/>
        <dbReference type="ChEBI" id="CHEBI:15378"/>
        <dbReference type="ChEBI" id="CHEBI:16870"/>
        <dbReference type="ChEBI" id="CHEBI:28868"/>
        <dbReference type="ChEBI" id="CHEBI:58168"/>
        <dbReference type="EC" id="3.1.1.5"/>
    </reaction>
</comment>
<gene>
    <name evidence="12" type="ORF">BCR35DRAFT_354358</name>
</gene>
<organism evidence="12 13">
    <name type="scientific">Leucosporidium creatinivorum</name>
    <dbReference type="NCBI Taxonomy" id="106004"/>
    <lineage>
        <taxon>Eukaryota</taxon>
        <taxon>Fungi</taxon>
        <taxon>Dikarya</taxon>
        <taxon>Basidiomycota</taxon>
        <taxon>Pucciniomycotina</taxon>
        <taxon>Microbotryomycetes</taxon>
        <taxon>Leucosporidiales</taxon>
        <taxon>Leucosporidium</taxon>
    </lineage>
</organism>
<dbReference type="STRING" id="106004.A0A1Y2EM24"/>
<dbReference type="FunCoup" id="A0A1Y2EM24">
    <property type="interactions" value="194"/>
</dbReference>
<evidence type="ECO:0000256" key="6">
    <source>
        <dbReference type="ARBA" id="ARBA00023098"/>
    </source>
</evidence>
<dbReference type="GO" id="GO:0004622">
    <property type="term" value="F:phosphatidylcholine lysophospholipase activity"/>
    <property type="evidence" value="ECO:0007669"/>
    <property type="project" value="UniProtKB-EC"/>
</dbReference>
<proteinExistence type="inferred from homology"/>
<keyword evidence="3 9" id="KW-0732">Signal</keyword>
<evidence type="ECO:0000256" key="3">
    <source>
        <dbReference type="ARBA" id="ARBA00022729"/>
    </source>
</evidence>
<evidence type="ECO:0000256" key="10">
    <source>
        <dbReference type="SAM" id="MobiDB-lite"/>
    </source>
</evidence>
<dbReference type="AlphaFoldDB" id="A0A1Y2EM24"/>
<protein>
    <recommendedName>
        <fullName evidence="2 9">Lysophospholipase</fullName>
        <ecNumber evidence="2 9">3.1.1.5</ecNumber>
    </recommendedName>
</protein>
<dbReference type="GO" id="GO:0005829">
    <property type="term" value="C:cytosol"/>
    <property type="evidence" value="ECO:0007669"/>
    <property type="project" value="TreeGrafter"/>
</dbReference>
<dbReference type="EMBL" id="MCGR01000051">
    <property type="protein sequence ID" value="ORY72587.1"/>
    <property type="molecule type" value="Genomic_DNA"/>
</dbReference>
<dbReference type="InterPro" id="IPR016035">
    <property type="entry name" value="Acyl_Trfase/lysoPLipase"/>
</dbReference>
<sequence>MRFDLLSLTALGAAAATSASYAPSYVACPKDGSAHLRSAGTPAEGNQALNPAEAAYVAKRQVKASAAFKKWLKHNDLTSKVYSGNLDKVKEDNLPTIALGVSGGGTRAALYGAGVLNALDGRNYTSVQKGTGGLLQATTYISGLSGGSWLLSSFIFNDMPEIYPMVLGDGTNSSALGWELEKDLFAPGTTDEASAYLATLFTDVATKKAAGDFNVTLTDIWARALSYHFLPGTNSDNFFDATADHASSLSFSSATKLKSWRDHSLPFPIILADAYSVNNNDTPIDIGITPLSATVYEFSPIEFGSYDPQLATFFPTEYLGSELSKGKHVGQCVKGFDNAGFVLGTSSMLFRAYNLSSSVEWTNSASSINQLVTLYEASFTSQPNQQLDISAIPSPFEGVHRNTYEDSDQTQLRLMDGGMNGEVVPIYPLAVKKRGVDVLIAADATADSATQSPNGDSLVATLERAALLPEGTLSLPALPNSTTIFIEEGLNTRPTFFGCDVIPASLHGKKTFTETPLIVYLPNDDPTGVTNTSTSQLVYPDTEAISFLDTASAIVYNGWDNDAEWSTCLACALVERTRGKEGLDRTRACGRCFKTYCWGQSTEGGGNGETGHGDHGHGHSTTTSKHHSATPKPTTTSKSHHSTSTHHTTTTKGRSTPTRITVPAPHKTHHLVCTEEED</sequence>
<reference evidence="12 13" key="1">
    <citation type="submission" date="2016-07" db="EMBL/GenBank/DDBJ databases">
        <title>Pervasive Adenine N6-methylation of Active Genes in Fungi.</title>
        <authorList>
            <consortium name="DOE Joint Genome Institute"/>
            <person name="Mondo S.J."/>
            <person name="Dannebaum R.O."/>
            <person name="Kuo R.C."/>
            <person name="Labutti K."/>
            <person name="Haridas S."/>
            <person name="Kuo A."/>
            <person name="Salamov A."/>
            <person name="Ahrendt S.R."/>
            <person name="Lipzen A."/>
            <person name="Sullivan W."/>
            <person name="Andreopoulos W.B."/>
            <person name="Clum A."/>
            <person name="Lindquist E."/>
            <person name="Daum C."/>
            <person name="Ramamoorthy G.K."/>
            <person name="Gryganskyi A."/>
            <person name="Culley D."/>
            <person name="Magnuson J.K."/>
            <person name="James T.Y."/>
            <person name="O'Malley M.A."/>
            <person name="Stajich J.E."/>
            <person name="Spatafora J.W."/>
            <person name="Visel A."/>
            <person name="Grigoriev I.V."/>
        </authorList>
    </citation>
    <scope>NUCLEOTIDE SEQUENCE [LARGE SCALE GENOMIC DNA]</scope>
    <source>
        <strain evidence="12 13">62-1032</strain>
    </source>
</reference>
<evidence type="ECO:0000256" key="5">
    <source>
        <dbReference type="ARBA" id="ARBA00022963"/>
    </source>
</evidence>
<evidence type="ECO:0000256" key="1">
    <source>
        <dbReference type="ARBA" id="ARBA00008780"/>
    </source>
</evidence>
<keyword evidence="6 8" id="KW-0443">Lipid metabolism</keyword>
<feature type="signal peptide" evidence="9">
    <location>
        <begin position="1"/>
        <end position="19"/>
    </location>
</feature>
<dbReference type="GO" id="GO:0004623">
    <property type="term" value="F:phospholipase A2 activity"/>
    <property type="evidence" value="ECO:0007669"/>
    <property type="project" value="TreeGrafter"/>
</dbReference>
<feature type="compositionally biased region" description="Low complexity" evidence="10">
    <location>
        <begin position="645"/>
        <end position="658"/>
    </location>
</feature>
<dbReference type="InterPro" id="IPR002642">
    <property type="entry name" value="LysoPLipase_cat_dom"/>
</dbReference>
<dbReference type="InParanoid" id="A0A1Y2EM24"/>
<feature type="region of interest" description="Disordered" evidence="10">
    <location>
        <begin position="608"/>
        <end position="678"/>
    </location>
</feature>
<keyword evidence="4 8" id="KW-0378">Hydrolase</keyword>
<accession>A0A1Y2EM24</accession>
<keyword evidence="7" id="KW-0325">Glycoprotein</keyword>
<dbReference type="PANTHER" id="PTHR10728">
    <property type="entry name" value="CYTOSOLIC PHOSPHOLIPASE A2"/>
    <property type="match status" value="1"/>
</dbReference>
<evidence type="ECO:0000256" key="7">
    <source>
        <dbReference type="ARBA" id="ARBA00023180"/>
    </source>
</evidence>
<evidence type="ECO:0000256" key="9">
    <source>
        <dbReference type="RuleBase" id="RU362103"/>
    </source>
</evidence>
<feature type="chain" id="PRO_5011816049" description="Lysophospholipase" evidence="9">
    <location>
        <begin position="20"/>
        <end position="678"/>
    </location>
</feature>
<evidence type="ECO:0000256" key="8">
    <source>
        <dbReference type="PROSITE-ProRule" id="PRU00555"/>
    </source>
</evidence>